<dbReference type="InterPro" id="IPR013078">
    <property type="entry name" value="His_Pase_superF_clade-1"/>
</dbReference>
<name>A0ABP8EDH9_9FLAO</name>
<sequence length="168" mass="19273">MKNILALLILLITCSSFSQNDYDLKTSNYYFIRHAEKDKSDSTDRNPHLTDKGLLRAEKWSEVFKNISFDAIYSTDFFRTRETALPSASKNKIELTIYNHKSLKTEKFLKETKGSNVLIVGHSNSTPSFVNSILKKDKYKQIEHNNNGNLYIVTINGTAITDKLLFIN</sequence>
<comment type="caution">
    <text evidence="2">The sequence shown here is derived from an EMBL/GenBank/DDBJ whole genome shotgun (WGS) entry which is preliminary data.</text>
</comment>
<proteinExistence type="predicted"/>
<feature type="chain" id="PRO_5045631485" description="Histidine phosphatase family protein" evidence="1">
    <location>
        <begin position="19"/>
        <end position="168"/>
    </location>
</feature>
<dbReference type="Pfam" id="PF00300">
    <property type="entry name" value="His_Phos_1"/>
    <property type="match status" value="1"/>
</dbReference>
<evidence type="ECO:0000313" key="2">
    <source>
        <dbReference type="EMBL" id="GAA4270119.1"/>
    </source>
</evidence>
<keyword evidence="1" id="KW-0732">Signal</keyword>
<accession>A0ABP8EDH9</accession>
<dbReference type="EMBL" id="BAABAV010000002">
    <property type="protein sequence ID" value="GAA4270119.1"/>
    <property type="molecule type" value="Genomic_DNA"/>
</dbReference>
<evidence type="ECO:0008006" key="4">
    <source>
        <dbReference type="Google" id="ProtNLM"/>
    </source>
</evidence>
<dbReference type="RefSeq" id="WP_246046842.1">
    <property type="nucleotide sequence ID" value="NZ_BAABAV010000002.1"/>
</dbReference>
<feature type="signal peptide" evidence="1">
    <location>
        <begin position="1"/>
        <end position="18"/>
    </location>
</feature>
<dbReference type="Gene3D" id="3.40.50.1240">
    <property type="entry name" value="Phosphoglycerate mutase-like"/>
    <property type="match status" value="1"/>
</dbReference>
<keyword evidence="3" id="KW-1185">Reference proteome</keyword>
<dbReference type="InterPro" id="IPR029033">
    <property type="entry name" value="His_PPase_superfam"/>
</dbReference>
<dbReference type="CDD" id="cd07067">
    <property type="entry name" value="HP_PGM_like"/>
    <property type="match status" value="1"/>
</dbReference>
<dbReference type="SUPFAM" id="SSF53254">
    <property type="entry name" value="Phosphoglycerate mutase-like"/>
    <property type="match status" value="1"/>
</dbReference>
<gene>
    <name evidence="2" type="ORF">GCM10022257_22200</name>
</gene>
<dbReference type="Proteomes" id="UP001500027">
    <property type="component" value="Unassembled WGS sequence"/>
</dbReference>
<organism evidence="2 3">
    <name type="scientific">Hyunsoonleella aestuarii</name>
    <dbReference type="NCBI Taxonomy" id="912802"/>
    <lineage>
        <taxon>Bacteria</taxon>
        <taxon>Pseudomonadati</taxon>
        <taxon>Bacteroidota</taxon>
        <taxon>Flavobacteriia</taxon>
        <taxon>Flavobacteriales</taxon>
        <taxon>Flavobacteriaceae</taxon>
    </lineage>
</organism>
<protein>
    <recommendedName>
        <fullName evidence="4">Histidine phosphatase family protein</fullName>
    </recommendedName>
</protein>
<reference evidence="3" key="1">
    <citation type="journal article" date="2019" name="Int. J. Syst. Evol. Microbiol.">
        <title>The Global Catalogue of Microorganisms (GCM) 10K type strain sequencing project: providing services to taxonomists for standard genome sequencing and annotation.</title>
        <authorList>
            <consortium name="The Broad Institute Genomics Platform"/>
            <consortium name="The Broad Institute Genome Sequencing Center for Infectious Disease"/>
            <person name="Wu L."/>
            <person name="Ma J."/>
        </authorList>
    </citation>
    <scope>NUCLEOTIDE SEQUENCE [LARGE SCALE GENOMIC DNA]</scope>
    <source>
        <strain evidence="3">JCM 17452</strain>
    </source>
</reference>
<evidence type="ECO:0000313" key="3">
    <source>
        <dbReference type="Proteomes" id="UP001500027"/>
    </source>
</evidence>
<evidence type="ECO:0000256" key="1">
    <source>
        <dbReference type="SAM" id="SignalP"/>
    </source>
</evidence>